<organism evidence="2 3">
    <name type="scientific">Streptoalloteichus tenebrarius (strain ATCC 17920 / DSM 40477 / JCM 4838 / CBS 697.72 / NBRC 16177 / NCIMB 11028 / NRRL B-12390 / A12253. 1 / ISP 5477)</name>
    <name type="common">Streptomyces tenebrarius</name>
    <dbReference type="NCBI Taxonomy" id="1933"/>
    <lineage>
        <taxon>Bacteria</taxon>
        <taxon>Bacillati</taxon>
        <taxon>Actinomycetota</taxon>
        <taxon>Actinomycetes</taxon>
        <taxon>Pseudonocardiales</taxon>
        <taxon>Pseudonocardiaceae</taxon>
        <taxon>Streptoalloteichus</taxon>
    </lineage>
</organism>
<dbReference type="Pfam" id="PF19054">
    <property type="entry name" value="DUF5753"/>
    <property type="match status" value="1"/>
</dbReference>
<evidence type="ECO:0000313" key="3">
    <source>
        <dbReference type="Proteomes" id="UP001205311"/>
    </source>
</evidence>
<feature type="domain" description="HTH cro/C1-type" evidence="1">
    <location>
        <begin position="16"/>
        <end position="68"/>
    </location>
</feature>
<dbReference type="CDD" id="cd00093">
    <property type="entry name" value="HTH_XRE"/>
    <property type="match status" value="1"/>
</dbReference>
<dbReference type="InterPro" id="IPR010982">
    <property type="entry name" value="Lambda_DNA-bd_dom_sf"/>
</dbReference>
<dbReference type="InterPro" id="IPR001387">
    <property type="entry name" value="Cro/C1-type_HTH"/>
</dbReference>
<gene>
    <name evidence="2" type="ORF">LX15_002957</name>
</gene>
<name>A0ABT1HUQ5_STRSD</name>
<comment type="caution">
    <text evidence="2">The sequence shown here is derived from an EMBL/GenBank/DDBJ whole genome shotgun (WGS) entry which is preliminary data.</text>
</comment>
<evidence type="ECO:0000259" key="1">
    <source>
        <dbReference type="PROSITE" id="PS50943"/>
    </source>
</evidence>
<dbReference type="Gene3D" id="1.10.260.40">
    <property type="entry name" value="lambda repressor-like DNA-binding domains"/>
    <property type="match status" value="1"/>
</dbReference>
<dbReference type="EMBL" id="JAMTCP010000015">
    <property type="protein sequence ID" value="MCP2259256.1"/>
    <property type="molecule type" value="Genomic_DNA"/>
</dbReference>
<dbReference type="PROSITE" id="PS50943">
    <property type="entry name" value="HTH_CROC1"/>
    <property type="match status" value="1"/>
</dbReference>
<reference evidence="2 3" key="1">
    <citation type="submission" date="2022-06" db="EMBL/GenBank/DDBJ databases">
        <title>Genomic Encyclopedia of Archaeal and Bacterial Type Strains, Phase II (KMG-II): from individual species to whole genera.</title>
        <authorList>
            <person name="Goeker M."/>
        </authorList>
    </citation>
    <scope>NUCLEOTIDE SEQUENCE [LARGE SCALE GENOMIC DNA]</scope>
    <source>
        <strain evidence="2 3">DSM 40477</strain>
    </source>
</reference>
<dbReference type="SMART" id="SM00530">
    <property type="entry name" value="HTH_XRE"/>
    <property type="match status" value="1"/>
</dbReference>
<dbReference type="Proteomes" id="UP001205311">
    <property type="component" value="Unassembled WGS sequence"/>
</dbReference>
<proteinExistence type="predicted"/>
<keyword evidence="3" id="KW-1185">Reference proteome</keyword>
<dbReference type="SUPFAM" id="SSF47413">
    <property type="entry name" value="lambda repressor-like DNA-binding domains"/>
    <property type="match status" value="1"/>
</dbReference>
<dbReference type="Pfam" id="PF13560">
    <property type="entry name" value="HTH_31"/>
    <property type="match status" value="1"/>
</dbReference>
<protein>
    <submittedName>
        <fullName evidence="2">Helix-turn-helix domain-containing protein</fullName>
    </submittedName>
</protein>
<accession>A0ABT1HUQ5</accession>
<evidence type="ECO:0000313" key="2">
    <source>
        <dbReference type="EMBL" id="MCP2259256.1"/>
    </source>
</evidence>
<dbReference type="InterPro" id="IPR043917">
    <property type="entry name" value="DUF5753"/>
</dbReference>
<sequence>MTSTARTRTLGARLGRLRKAAGLTVYDAAEHLRCTSGKISKIENGHVGVKHQELLALLDLYKVTGPARARLVYLSEQRGDGYWWTPYSSLLSDDFSDYLYLEQAAMRLQKYEAQLIPGLLQTPGYATELMRQSHTPPDDDRIGTLVSVRMRRAELLREDATRLDVIIDEAVLHRRPSSAEVWRDQLDHLMEAANWPAVTLRVIPFGSLHAGVDGPYTIITFDTGDHVAYLESAVGGMIVEDEVDIARCNEVWHRISSASLTTGETINFIRKMRDHAS</sequence>
<dbReference type="RefSeq" id="WP_253670158.1">
    <property type="nucleotide sequence ID" value="NZ_JAMTCP010000015.1"/>
</dbReference>